<evidence type="ECO:0000313" key="17">
    <source>
        <dbReference type="EMBL" id="GAA1499419.1"/>
    </source>
</evidence>
<dbReference type="Proteomes" id="UP001501470">
    <property type="component" value="Unassembled WGS sequence"/>
</dbReference>
<proteinExistence type="inferred from homology"/>
<evidence type="ECO:0000256" key="3">
    <source>
        <dbReference type="ARBA" id="ARBA00007588"/>
    </source>
</evidence>
<evidence type="ECO:0000256" key="8">
    <source>
        <dbReference type="ARBA" id="ARBA00022857"/>
    </source>
</evidence>
<dbReference type="SUPFAM" id="SSF51182">
    <property type="entry name" value="RmlC-like cupins"/>
    <property type="match status" value="1"/>
</dbReference>
<evidence type="ECO:0000256" key="4">
    <source>
        <dbReference type="ARBA" id="ARBA00013076"/>
    </source>
</evidence>
<name>A0ABN1ZHN9_9ACTN</name>
<gene>
    <name evidence="17" type="ORF">GCM10009827_000840</name>
</gene>
<dbReference type="InterPro" id="IPR013096">
    <property type="entry name" value="Cupin_2"/>
</dbReference>
<evidence type="ECO:0000256" key="15">
    <source>
        <dbReference type="ARBA" id="ARBA00048407"/>
    </source>
</evidence>
<keyword evidence="8" id="KW-0521">NADP</keyword>
<comment type="pathway">
    <text evidence="2">Siderophore biosynthesis.</text>
</comment>
<dbReference type="PANTHER" id="PTHR42802:SF1">
    <property type="entry name" value="L-ORNITHINE N(5)-MONOOXYGENASE"/>
    <property type="match status" value="1"/>
</dbReference>
<evidence type="ECO:0000256" key="14">
    <source>
        <dbReference type="ARBA" id="ARBA00032738"/>
    </source>
</evidence>
<comment type="similarity">
    <text evidence="3">Belongs to the lysine N(6)-hydroxylase/L-ornithine N(5)-oxygenase family.</text>
</comment>
<accession>A0ABN1ZHN9</accession>
<comment type="catalytic activity">
    <reaction evidence="15">
        <text>L-lysine + NADPH + O2 = N(6)-hydroxy-L-lysine + NADP(+) + H2O</text>
        <dbReference type="Rhea" id="RHEA:23228"/>
        <dbReference type="ChEBI" id="CHEBI:15377"/>
        <dbReference type="ChEBI" id="CHEBI:15379"/>
        <dbReference type="ChEBI" id="CHEBI:32551"/>
        <dbReference type="ChEBI" id="CHEBI:57783"/>
        <dbReference type="ChEBI" id="CHEBI:57820"/>
        <dbReference type="ChEBI" id="CHEBI:58349"/>
        <dbReference type="EC" id="1.14.13.59"/>
    </reaction>
</comment>
<evidence type="ECO:0000256" key="1">
    <source>
        <dbReference type="ARBA" id="ARBA00001974"/>
    </source>
</evidence>
<evidence type="ECO:0000313" key="18">
    <source>
        <dbReference type="Proteomes" id="UP001501470"/>
    </source>
</evidence>
<evidence type="ECO:0000256" key="7">
    <source>
        <dbReference type="ARBA" id="ARBA00022827"/>
    </source>
</evidence>
<dbReference type="InterPro" id="IPR036188">
    <property type="entry name" value="FAD/NAD-bd_sf"/>
</dbReference>
<feature type="domain" description="Cupin type-2" evidence="16">
    <location>
        <begin position="484"/>
        <end position="552"/>
    </location>
</feature>
<evidence type="ECO:0000256" key="10">
    <source>
        <dbReference type="ARBA" id="ARBA00023033"/>
    </source>
</evidence>
<dbReference type="EMBL" id="BAAAQD010000001">
    <property type="protein sequence ID" value="GAA1499419.1"/>
    <property type="molecule type" value="Genomic_DNA"/>
</dbReference>
<evidence type="ECO:0000256" key="13">
    <source>
        <dbReference type="ARBA" id="ARBA00032493"/>
    </source>
</evidence>
<keyword evidence="9" id="KW-0560">Oxidoreductase</keyword>
<evidence type="ECO:0000256" key="11">
    <source>
        <dbReference type="ARBA" id="ARBA00029939"/>
    </source>
</evidence>
<keyword evidence="18" id="KW-1185">Reference proteome</keyword>
<reference evidence="17 18" key="1">
    <citation type="journal article" date="2019" name="Int. J. Syst. Evol. Microbiol.">
        <title>The Global Catalogue of Microorganisms (GCM) 10K type strain sequencing project: providing services to taxonomists for standard genome sequencing and annotation.</title>
        <authorList>
            <consortium name="The Broad Institute Genomics Platform"/>
            <consortium name="The Broad Institute Genome Sequencing Center for Infectious Disease"/>
            <person name="Wu L."/>
            <person name="Ma J."/>
        </authorList>
    </citation>
    <scope>NUCLEOTIDE SEQUENCE [LARGE SCALE GENOMIC DNA]</scope>
    <source>
        <strain evidence="17 18">JCM 15933</strain>
    </source>
</reference>
<protein>
    <recommendedName>
        <fullName evidence="5">L-lysine N6-monooxygenase MbtG</fullName>
        <ecNumber evidence="4">1.14.13.59</ecNumber>
    </recommendedName>
    <alternativeName>
        <fullName evidence="14">Lysine 6-N-hydroxylase</fullName>
    </alternativeName>
    <alternativeName>
        <fullName evidence="13">Lysine N6-hydroxylase</fullName>
    </alternativeName>
    <alternativeName>
        <fullName evidence="11">Lysine-N-oxygenase</fullName>
    </alternativeName>
    <alternativeName>
        <fullName evidence="12">Mycobactin synthase protein G</fullName>
    </alternativeName>
</protein>
<keyword evidence="10" id="KW-0503">Monooxygenase</keyword>
<keyword evidence="6" id="KW-0285">Flavoprotein</keyword>
<comment type="caution">
    <text evidence="17">The sequence shown here is derived from an EMBL/GenBank/DDBJ whole genome shotgun (WGS) entry which is preliminary data.</text>
</comment>
<evidence type="ECO:0000256" key="9">
    <source>
        <dbReference type="ARBA" id="ARBA00023002"/>
    </source>
</evidence>
<dbReference type="Pfam" id="PF13434">
    <property type="entry name" value="Lys_Orn_oxgnase"/>
    <property type="match status" value="1"/>
</dbReference>
<dbReference type="InterPro" id="IPR025700">
    <property type="entry name" value="Lys/Orn_oxygenase"/>
</dbReference>
<comment type="cofactor">
    <cofactor evidence="1">
        <name>FAD</name>
        <dbReference type="ChEBI" id="CHEBI:57692"/>
    </cofactor>
</comment>
<evidence type="ECO:0000256" key="2">
    <source>
        <dbReference type="ARBA" id="ARBA00004924"/>
    </source>
</evidence>
<dbReference type="Gene3D" id="3.50.50.60">
    <property type="entry name" value="FAD/NAD(P)-binding domain"/>
    <property type="match status" value="1"/>
</dbReference>
<evidence type="ECO:0000259" key="16">
    <source>
        <dbReference type="Pfam" id="PF07883"/>
    </source>
</evidence>
<keyword evidence="7" id="KW-0274">FAD</keyword>
<dbReference type="Pfam" id="PF07883">
    <property type="entry name" value="Cupin_2"/>
    <property type="match status" value="1"/>
</dbReference>
<evidence type="ECO:0000256" key="6">
    <source>
        <dbReference type="ARBA" id="ARBA00022630"/>
    </source>
</evidence>
<dbReference type="EC" id="1.14.13.59" evidence="4"/>
<dbReference type="InterPro" id="IPR014710">
    <property type="entry name" value="RmlC-like_jellyroll"/>
</dbReference>
<dbReference type="SUPFAM" id="SSF51905">
    <property type="entry name" value="FAD/NAD(P)-binding domain"/>
    <property type="match status" value="2"/>
</dbReference>
<sequence length="554" mass="60758">MPRFGNNASMSIDSDVLDLCGIGLGPSNLSLAALLAPLDDVEKVFLEARPSFSWHPGMLLPGAQLQVSFLKDLVTTVDPTSRYSFLNFLAQHQRMYRFLIARRDAPVTREEFQQYYAWVARSLPFVRFGQRVGAVEHDGDSFVVRVGQQQQVHARNLVVGVGHQPFVPACATGLGPQVIHASEFGTADPPSAGRRVVVVGGGQSGAEIVDHLLGRGDELPAHITWVARQHGFLPLDDSAFANEWFNPQFVHQYFQLPDQVRRRLLERQRTASNGISEGLLERIYRRLYEVDYLSAARVAYRLRTSTELVGLTRTGQGLRVTLDDLISRQRETLDADLVVLATGYRHVVPDFLRPLLGADDLADVKTNLDYSVRWKGAALGAIYLQNGAEHTHGIADPNLSLGPWRSATIVNSLLGREVYRTGAAESALWPAAGAAGSSADGKDAPLIVSLAKELTERTDEGDELHLIDLTSATDLPTAPFQASWWTVSPGSATQVDRHDAHEIWLVSAGVGRFTCGGETAEVRGGDVLRIPPDTAHRIENHGTEVLSVYSVWWG</sequence>
<evidence type="ECO:0000256" key="12">
    <source>
        <dbReference type="ARBA" id="ARBA00031158"/>
    </source>
</evidence>
<evidence type="ECO:0000256" key="5">
    <source>
        <dbReference type="ARBA" id="ARBA00016406"/>
    </source>
</evidence>
<dbReference type="PANTHER" id="PTHR42802">
    <property type="entry name" value="MONOOXYGENASE"/>
    <property type="match status" value="1"/>
</dbReference>
<organism evidence="17 18">
    <name type="scientific">Dactylosporangium maewongense</name>
    <dbReference type="NCBI Taxonomy" id="634393"/>
    <lineage>
        <taxon>Bacteria</taxon>
        <taxon>Bacillati</taxon>
        <taxon>Actinomycetota</taxon>
        <taxon>Actinomycetes</taxon>
        <taxon>Micromonosporales</taxon>
        <taxon>Micromonosporaceae</taxon>
        <taxon>Dactylosporangium</taxon>
    </lineage>
</organism>
<dbReference type="InterPro" id="IPR011051">
    <property type="entry name" value="RmlC_Cupin_sf"/>
</dbReference>
<dbReference type="Gene3D" id="2.60.120.10">
    <property type="entry name" value="Jelly Rolls"/>
    <property type="match status" value="1"/>
</dbReference>